<evidence type="ECO:0000313" key="3">
    <source>
        <dbReference type="EMBL" id="QXQ15297.1"/>
    </source>
</evidence>
<dbReference type="Pfam" id="PF00903">
    <property type="entry name" value="Glyoxalase"/>
    <property type="match status" value="1"/>
</dbReference>
<feature type="compositionally biased region" description="Basic and acidic residues" evidence="1">
    <location>
        <begin position="1"/>
        <end position="11"/>
    </location>
</feature>
<evidence type="ECO:0000256" key="1">
    <source>
        <dbReference type="SAM" id="MobiDB-lite"/>
    </source>
</evidence>
<feature type="domain" description="VOC" evidence="2">
    <location>
        <begin position="175"/>
        <end position="301"/>
    </location>
</feature>
<evidence type="ECO:0000313" key="4">
    <source>
        <dbReference type="Proteomes" id="UP000887023"/>
    </source>
</evidence>
<evidence type="ECO:0000259" key="2">
    <source>
        <dbReference type="PROSITE" id="PS51819"/>
    </source>
</evidence>
<proteinExistence type="predicted"/>
<reference evidence="3" key="1">
    <citation type="submission" date="2021-07" db="EMBL/GenBank/DDBJ databases">
        <title>Candidatus Kaistella beijingensis sp. nov. isolated from a municipal wastewater treatment plant is involved in sludge foaming.</title>
        <authorList>
            <person name="Song Y."/>
            <person name="Liu S.-J."/>
        </authorList>
    </citation>
    <scope>NUCLEOTIDE SEQUENCE</scope>
    <source>
        <strain evidence="3">DSM 43998</strain>
    </source>
</reference>
<dbReference type="InterPro" id="IPR004360">
    <property type="entry name" value="Glyas_Fos-R_dOase_dom"/>
</dbReference>
<dbReference type="Gene3D" id="3.10.180.10">
    <property type="entry name" value="2,3-Dihydroxybiphenyl 1,2-Dioxygenase, domain 1"/>
    <property type="match status" value="2"/>
</dbReference>
<dbReference type="SUPFAM" id="SSF54593">
    <property type="entry name" value="Glyoxalase/Bleomycin resistance protein/Dihydroxybiphenyl dioxygenase"/>
    <property type="match status" value="1"/>
</dbReference>
<dbReference type="InterPro" id="IPR029068">
    <property type="entry name" value="Glyas_Bleomycin-R_OHBP_Dase"/>
</dbReference>
<feature type="region of interest" description="Disordered" evidence="1">
    <location>
        <begin position="1"/>
        <end position="21"/>
    </location>
</feature>
<accession>A0ABX8SDR8</accession>
<keyword evidence="4" id="KW-1185">Reference proteome</keyword>
<organism evidence="3 4">
    <name type="scientific">Skermania pinensis</name>
    <dbReference type="NCBI Taxonomy" id="39122"/>
    <lineage>
        <taxon>Bacteria</taxon>
        <taxon>Bacillati</taxon>
        <taxon>Actinomycetota</taxon>
        <taxon>Actinomycetes</taxon>
        <taxon>Mycobacteriales</taxon>
        <taxon>Gordoniaceae</taxon>
        <taxon>Skermania</taxon>
    </lineage>
</organism>
<dbReference type="InterPro" id="IPR037523">
    <property type="entry name" value="VOC_core"/>
</dbReference>
<protein>
    <submittedName>
        <fullName evidence="3">VOC family protein</fullName>
    </submittedName>
</protein>
<dbReference type="RefSeq" id="WP_066467860.1">
    <property type="nucleotide sequence ID" value="NZ_CBCRUZ010000001.1"/>
</dbReference>
<dbReference type="PROSITE" id="PS51819">
    <property type="entry name" value="VOC"/>
    <property type="match status" value="1"/>
</dbReference>
<gene>
    <name evidence="3" type="ORF">KV203_08285</name>
</gene>
<dbReference type="EMBL" id="CP079105">
    <property type="protein sequence ID" value="QXQ15297.1"/>
    <property type="molecule type" value="Genomic_DNA"/>
</dbReference>
<dbReference type="Proteomes" id="UP000887023">
    <property type="component" value="Chromosome"/>
</dbReference>
<sequence length="373" mass="40992">MNHHDNLHCERGALPGEHPGRATNPIIKVTDLAWLEFAKPDLARAEAFAHAFGFSTVTRSAGELVLRGTQAGTPAVLITKSPRSAYLGAAFAAADPADLTLLADATGVRARRLPEHLGGFSTDLLDPSGLRVRVVTDTHRLPEMASQTTQVINAGATPRVNAPQRPPREPAQVRRLGHVVLQTTKYRETLDWYLNHLGMIVSDFKFYAGQRDRGPVMSFIRCDRGTDPTDHHTLALTLGPRNRYVHSAYQVCDLDALAAGGEYLLDHGYFRSWGIGRHIEGSQIFDYWRDPDGFLVEHFTDGDMFDNTLDTGWSEMTASGLAQWGPPASLDFLGVSPRRADSFHELGSMAAALRGDNEFDLTRLRGLLAVARS</sequence>
<name>A0ABX8SDR8_9ACTN</name>